<name>A0ACB8UFJ5_9APHY</name>
<proteinExistence type="predicted"/>
<gene>
    <name evidence="1" type="ORF">BDY19DRAFT_922011</name>
</gene>
<sequence length="446" mass="49642">MNDTEAQINGEIEPPLPEQTFREKGKSARYVPWRERIKHFSWQWDALVTGTAVTSSCIHMFPYHNDSQALKIIALVVFLISLIFFVFNTICKAAKAIIYPKDAWNHLTDPSKNAFSGFFAVGNASLLDTAANISADWHMGSNRYLFFLYGLWWANSILAYFIAFGVMYSILGQKSRNLEKVMAIWVVPCLAMIATSTCGGILAGLLAPHFPNLALITTGYTLTMGLIALSITTMITFGFLLRLFLHGAPDGMIVLGTFNTLTPLGQGGFSLLVYGSNLEKLMPNRTGENFPQSAISGQLLYALCFGLAYLMWCAGLVWIIISTLSIIRRMKRIPRFWVSHWCLVFPNGTFALLSVQLGNILQSRFYHGFGAAWSILVFVMWTSVVLRSIPAFIEGSMFVPPPHKPSRKQRRDNEKYGHASARAPSLQSCALSHISFNPHGDNGAFV</sequence>
<evidence type="ECO:0000313" key="1">
    <source>
        <dbReference type="EMBL" id="KAI0093103.1"/>
    </source>
</evidence>
<protein>
    <submittedName>
        <fullName evidence="1">Voltage-dependent anion channel-domain-containing protein</fullName>
    </submittedName>
</protein>
<dbReference type="Proteomes" id="UP001055072">
    <property type="component" value="Unassembled WGS sequence"/>
</dbReference>
<reference evidence="1" key="1">
    <citation type="journal article" date="2021" name="Environ. Microbiol.">
        <title>Gene family expansions and transcriptome signatures uncover fungal adaptations to wood decay.</title>
        <authorList>
            <person name="Hage H."/>
            <person name="Miyauchi S."/>
            <person name="Viragh M."/>
            <person name="Drula E."/>
            <person name="Min B."/>
            <person name="Chaduli D."/>
            <person name="Navarro D."/>
            <person name="Favel A."/>
            <person name="Norest M."/>
            <person name="Lesage-Meessen L."/>
            <person name="Balint B."/>
            <person name="Merenyi Z."/>
            <person name="de Eugenio L."/>
            <person name="Morin E."/>
            <person name="Martinez A.T."/>
            <person name="Baldrian P."/>
            <person name="Stursova M."/>
            <person name="Martinez M.J."/>
            <person name="Novotny C."/>
            <person name="Magnuson J.K."/>
            <person name="Spatafora J.W."/>
            <person name="Maurice S."/>
            <person name="Pangilinan J."/>
            <person name="Andreopoulos W."/>
            <person name="LaButti K."/>
            <person name="Hundley H."/>
            <person name="Na H."/>
            <person name="Kuo A."/>
            <person name="Barry K."/>
            <person name="Lipzen A."/>
            <person name="Henrissat B."/>
            <person name="Riley R."/>
            <person name="Ahrendt S."/>
            <person name="Nagy L.G."/>
            <person name="Grigoriev I.V."/>
            <person name="Martin F."/>
            <person name="Rosso M.N."/>
        </authorList>
    </citation>
    <scope>NUCLEOTIDE SEQUENCE</scope>
    <source>
        <strain evidence="1">CBS 384.51</strain>
    </source>
</reference>
<dbReference type="EMBL" id="MU274902">
    <property type="protein sequence ID" value="KAI0093103.1"/>
    <property type="molecule type" value="Genomic_DNA"/>
</dbReference>
<keyword evidence="2" id="KW-1185">Reference proteome</keyword>
<accession>A0ACB8UFJ5</accession>
<organism evidence="1 2">
    <name type="scientific">Irpex rosettiformis</name>
    <dbReference type="NCBI Taxonomy" id="378272"/>
    <lineage>
        <taxon>Eukaryota</taxon>
        <taxon>Fungi</taxon>
        <taxon>Dikarya</taxon>
        <taxon>Basidiomycota</taxon>
        <taxon>Agaricomycotina</taxon>
        <taxon>Agaricomycetes</taxon>
        <taxon>Polyporales</taxon>
        <taxon>Irpicaceae</taxon>
        <taxon>Irpex</taxon>
    </lineage>
</organism>
<evidence type="ECO:0000313" key="2">
    <source>
        <dbReference type="Proteomes" id="UP001055072"/>
    </source>
</evidence>
<comment type="caution">
    <text evidence="1">The sequence shown here is derived from an EMBL/GenBank/DDBJ whole genome shotgun (WGS) entry which is preliminary data.</text>
</comment>